<dbReference type="SMART" id="SM00758">
    <property type="entry name" value="PA14"/>
    <property type="match status" value="1"/>
</dbReference>
<keyword evidence="4" id="KW-0732">Signal</keyword>
<protein>
    <submittedName>
        <fullName evidence="6">Beta-glucosidase</fullName>
    </submittedName>
</protein>
<sequence length="954" mass="98405">MLHARSRTGRGALAQAALGLLLGALTANARAAPPPYCPGPSLGSDEGPPSSTPWKDASQPPDARAEALLRAMALEEEIDLATGERCLLYGYYDAPIARLGIPALTMTDGPAGIRIPYQHVNGGKATLLPAPIALAASFDPALAADQGDVLGAEAFLTGHNVLLGPTLDLARDPLAGRTFEGFGEDPLLAARMAVPLIQAIQKHPVLADAKHFVAYGQETDRFTVDAEVDERALRELYLRPFQAAVADASVGSVMCGFNRVNGQFACEDRALLTDVLKGDLGFQGYVLSDWASIHGTRLAAEAGLDQELAFEKYFGHSLLGAVQDGTVARDVVDDKARRILRSMFRFGLMDQPVQVGPLPDADHAGRSRAIAEQGMVLLKNAGGLLPLGAGVRSVAVIGADANDAATQGGGAARVEPTYSVSPLDGIAARAGQGVQVKFAPGGDPVTAAHLLPGPPAIPSSVLTPEGFDDGTRGLRGQYWLNPSFAGPPEVIRVDHEVALSLGFFDYPSINASSEPQLEESFALQKVSARWNGTLTAPASGTYTLTLTDRGQGWVWLDGQLVLDHSGTHELESRSATVQLDAGSRHAIRVDYVADAASIGVATDRGGDVKLGWQVPPGTVLAPVRDAAALAAASDVAVVVARDYGSEERDHPDLALPSQQDALIATVAAANPRTVVVLTTGQGVAMPWLDAVPAVVEAWYPGQLQGEAIARVLFGDVNPSGKLPLTFPRALDQTPVGAGPPAASDAVGPVVAWSEGLLMGYRWYDAKGVTPLFPFGFGLSYTTFGYSGLAVGPATTDGSGRRTAQVSFTLANTGGRAGAEVAQVYVGPCPGEADPVPQRLAGFAKVALAPGASQQVTIPLAPEALERWDAAKHAWTAPDCATPVFVGSSSREILLTGAIGGAVTAPGPTPTPTPGAGPVTATASPGHGGCASGGAGGAASLLGLLAAAGLARRRR</sequence>
<dbReference type="EMBL" id="AP025592">
    <property type="protein sequence ID" value="BDG10739.1"/>
    <property type="molecule type" value="Genomic_DNA"/>
</dbReference>
<dbReference type="InterPro" id="IPR036881">
    <property type="entry name" value="Glyco_hydro_3_C_sf"/>
</dbReference>
<dbReference type="Pfam" id="PF07691">
    <property type="entry name" value="PA14"/>
    <property type="match status" value="1"/>
</dbReference>
<organism evidence="6 7">
    <name type="scientific">Anaeromyxobacter paludicola</name>
    <dbReference type="NCBI Taxonomy" id="2918171"/>
    <lineage>
        <taxon>Bacteria</taxon>
        <taxon>Pseudomonadati</taxon>
        <taxon>Myxococcota</taxon>
        <taxon>Myxococcia</taxon>
        <taxon>Myxococcales</taxon>
        <taxon>Cystobacterineae</taxon>
        <taxon>Anaeromyxobacteraceae</taxon>
        <taxon>Anaeromyxobacter</taxon>
    </lineage>
</organism>
<keyword evidence="7" id="KW-1185">Reference proteome</keyword>
<dbReference type="InterPro" id="IPR011658">
    <property type="entry name" value="PA14_dom"/>
</dbReference>
<dbReference type="Pfam" id="PF00933">
    <property type="entry name" value="Glyco_hydro_3"/>
    <property type="match status" value="1"/>
</dbReference>
<dbReference type="PROSITE" id="PS51820">
    <property type="entry name" value="PA14"/>
    <property type="match status" value="1"/>
</dbReference>
<dbReference type="Pfam" id="PF01915">
    <property type="entry name" value="Glyco_hydro_3_C"/>
    <property type="match status" value="1"/>
</dbReference>
<dbReference type="InterPro" id="IPR026891">
    <property type="entry name" value="Fn3-like"/>
</dbReference>
<evidence type="ECO:0000256" key="3">
    <source>
        <dbReference type="SAM" id="MobiDB-lite"/>
    </source>
</evidence>
<dbReference type="SUPFAM" id="SSF52279">
    <property type="entry name" value="Beta-D-glucan exohydrolase, C-terminal domain"/>
    <property type="match status" value="1"/>
</dbReference>
<name>A0ABM7XFU2_9BACT</name>
<dbReference type="InterPro" id="IPR036962">
    <property type="entry name" value="Glyco_hydro_3_N_sf"/>
</dbReference>
<dbReference type="Gene3D" id="3.40.50.1700">
    <property type="entry name" value="Glycoside hydrolase family 3 C-terminal domain"/>
    <property type="match status" value="1"/>
</dbReference>
<dbReference type="PANTHER" id="PTHR42715">
    <property type="entry name" value="BETA-GLUCOSIDASE"/>
    <property type="match status" value="1"/>
</dbReference>
<dbReference type="InterPro" id="IPR002772">
    <property type="entry name" value="Glyco_hydro_3_C"/>
</dbReference>
<evidence type="ECO:0000256" key="1">
    <source>
        <dbReference type="ARBA" id="ARBA00005336"/>
    </source>
</evidence>
<evidence type="ECO:0000256" key="2">
    <source>
        <dbReference type="ARBA" id="ARBA00022801"/>
    </source>
</evidence>
<feature type="domain" description="PA14" evidence="5">
    <location>
        <begin position="469"/>
        <end position="627"/>
    </location>
</feature>
<dbReference type="Proteomes" id="UP001162734">
    <property type="component" value="Chromosome"/>
</dbReference>
<dbReference type="SMART" id="SM01217">
    <property type="entry name" value="Fn3_like"/>
    <property type="match status" value="1"/>
</dbReference>
<dbReference type="PANTHER" id="PTHR42715:SF10">
    <property type="entry name" value="BETA-GLUCOSIDASE"/>
    <property type="match status" value="1"/>
</dbReference>
<dbReference type="RefSeq" id="WP_248343269.1">
    <property type="nucleotide sequence ID" value="NZ_AP025592.1"/>
</dbReference>
<dbReference type="InterPro" id="IPR001764">
    <property type="entry name" value="Glyco_hydro_3_N"/>
</dbReference>
<dbReference type="Pfam" id="PF14310">
    <property type="entry name" value="Fn3-like"/>
    <property type="match status" value="1"/>
</dbReference>
<proteinExistence type="inferred from homology"/>
<evidence type="ECO:0000313" key="7">
    <source>
        <dbReference type="Proteomes" id="UP001162734"/>
    </source>
</evidence>
<dbReference type="SUPFAM" id="SSF51445">
    <property type="entry name" value="(Trans)glycosidases"/>
    <property type="match status" value="1"/>
</dbReference>
<feature type="chain" id="PRO_5046569256" evidence="4">
    <location>
        <begin position="32"/>
        <end position="954"/>
    </location>
</feature>
<dbReference type="Gene3D" id="2.60.120.260">
    <property type="entry name" value="Galactose-binding domain-like"/>
    <property type="match status" value="1"/>
</dbReference>
<dbReference type="InterPro" id="IPR013783">
    <property type="entry name" value="Ig-like_fold"/>
</dbReference>
<comment type="similarity">
    <text evidence="1">Belongs to the glycosyl hydrolase 3 family.</text>
</comment>
<dbReference type="InterPro" id="IPR017853">
    <property type="entry name" value="GH"/>
</dbReference>
<gene>
    <name evidence="6" type="ORF">AMPC_38520</name>
</gene>
<dbReference type="Gene3D" id="3.20.20.300">
    <property type="entry name" value="Glycoside hydrolase, family 3, N-terminal domain"/>
    <property type="match status" value="1"/>
</dbReference>
<reference evidence="7" key="1">
    <citation type="journal article" date="2022" name="Int. J. Syst. Evol. Microbiol.">
        <title>Anaeromyxobacter oryzae sp. nov., Anaeromyxobacter diazotrophicus sp. nov. and Anaeromyxobacter paludicola sp. nov., isolated from paddy soils.</title>
        <authorList>
            <person name="Itoh H."/>
            <person name="Xu Z."/>
            <person name="Mise K."/>
            <person name="Masuda Y."/>
            <person name="Ushijima N."/>
            <person name="Hayakawa C."/>
            <person name="Shiratori Y."/>
            <person name="Senoo K."/>
        </authorList>
    </citation>
    <scope>NUCLEOTIDE SEQUENCE [LARGE SCALE GENOMIC DNA]</scope>
    <source>
        <strain evidence="7">Red630</strain>
    </source>
</reference>
<feature type="signal peptide" evidence="4">
    <location>
        <begin position="1"/>
        <end position="31"/>
    </location>
</feature>
<evidence type="ECO:0000256" key="4">
    <source>
        <dbReference type="SAM" id="SignalP"/>
    </source>
</evidence>
<accession>A0ABM7XFU2</accession>
<dbReference type="PRINTS" id="PR00133">
    <property type="entry name" value="GLHYDRLASE3"/>
</dbReference>
<dbReference type="InterPro" id="IPR037524">
    <property type="entry name" value="PA14/GLEYA"/>
</dbReference>
<evidence type="ECO:0000313" key="6">
    <source>
        <dbReference type="EMBL" id="BDG10739.1"/>
    </source>
</evidence>
<keyword evidence="2" id="KW-0378">Hydrolase</keyword>
<feature type="region of interest" description="Disordered" evidence="3">
    <location>
        <begin position="36"/>
        <end position="62"/>
    </location>
</feature>
<dbReference type="InterPro" id="IPR050288">
    <property type="entry name" value="Cellulose_deg_GH3"/>
</dbReference>
<evidence type="ECO:0000259" key="5">
    <source>
        <dbReference type="PROSITE" id="PS51820"/>
    </source>
</evidence>
<dbReference type="Gene3D" id="2.60.40.10">
    <property type="entry name" value="Immunoglobulins"/>
    <property type="match status" value="1"/>
</dbReference>